<name>A0A4Z2CES7_9TELE</name>
<dbReference type="EMBL" id="SWLE01000002">
    <property type="protein sequence ID" value="TNN02661.1"/>
    <property type="molecule type" value="Genomic_DNA"/>
</dbReference>
<dbReference type="InterPro" id="IPR051072">
    <property type="entry name" value="CACNG_subunit"/>
</dbReference>
<dbReference type="GO" id="GO:0019226">
    <property type="term" value="P:transmission of nerve impulse"/>
    <property type="evidence" value="ECO:0007669"/>
    <property type="project" value="TreeGrafter"/>
</dbReference>
<evidence type="ECO:0000313" key="3">
    <source>
        <dbReference type="Proteomes" id="UP000516260"/>
    </source>
</evidence>
<dbReference type="GO" id="GO:0099590">
    <property type="term" value="P:neurotransmitter receptor internalization"/>
    <property type="evidence" value="ECO:0007669"/>
    <property type="project" value="TreeGrafter"/>
</dbReference>
<dbReference type="Proteomes" id="UP000516260">
    <property type="component" value="Chromosome 10"/>
</dbReference>
<dbReference type="GO" id="GO:0098970">
    <property type="term" value="P:postsynaptic neurotransmitter receptor diffusion trapping"/>
    <property type="evidence" value="ECO:0007669"/>
    <property type="project" value="TreeGrafter"/>
</dbReference>
<keyword evidence="3" id="KW-1185">Reference proteome</keyword>
<reference evidence="2 3" key="1">
    <citation type="submission" date="2019-04" db="EMBL/GenBank/DDBJ databases">
        <title>The sequence and de novo assembly of Takifugu bimaculatus genome using PacBio and Hi-C technologies.</title>
        <authorList>
            <person name="Xu P."/>
            <person name="Liu B."/>
            <person name="Zhou Z."/>
        </authorList>
    </citation>
    <scope>NUCLEOTIDE SEQUENCE [LARGE SCALE GENOMIC DNA]</scope>
    <source>
        <strain evidence="2">TB-2018</strain>
        <tissue evidence="2">Muscle</tissue>
    </source>
</reference>
<evidence type="ECO:0000256" key="1">
    <source>
        <dbReference type="SAM" id="MobiDB-lite"/>
    </source>
</evidence>
<dbReference type="GO" id="GO:0032281">
    <property type="term" value="C:AMPA glutamate receptor complex"/>
    <property type="evidence" value="ECO:0007669"/>
    <property type="project" value="TreeGrafter"/>
</dbReference>
<dbReference type="GO" id="GO:0016247">
    <property type="term" value="F:channel regulator activity"/>
    <property type="evidence" value="ECO:0007669"/>
    <property type="project" value="TreeGrafter"/>
</dbReference>
<comment type="caution">
    <text evidence="2">The sequence shown here is derived from an EMBL/GenBank/DDBJ whole genome shotgun (WGS) entry which is preliminary data.</text>
</comment>
<dbReference type="GO" id="GO:0005245">
    <property type="term" value="F:voltage-gated calcium channel activity"/>
    <property type="evidence" value="ECO:0007669"/>
    <property type="project" value="TreeGrafter"/>
</dbReference>
<dbReference type="PANTHER" id="PTHR12107:SF12">
    <property type="entry name" value="VOLTAGE-DEPENDENT CALCIUM CHANNEL GAMMA-7 SUBUNIT"/>
    <property type="match status" value="1"/>
</dbReference>
<organism evidence="2 3">
    <name type="scientific">Takifugu bimaculatus</name>
    <dbReference type="NCBI Taxonomy" id="433685"/>
    <lineage>
        <taxon>Eukaryota</taxon>
        <taxon>Metazoa</taxon>
        <taxon>Chordata</taxon>
        <taxon>Craniata</taxon>
        <taxon>Vertebrata</taxon>
        <taxon>Euteleostomi</taxon>
        <taxon>Actinopterygii</taxon>
        <taxon>Neopterygii</taxon>
        <taxon>Teleostei</taxon>
        <taxon>Neoteleostei</taxon>
        <taxon>Acanthomorphata</taxon>
        <taxon>Eupercaria</taxon>
        <taxon>Tetraodontiformes</taxon>
        <taxon>Tetradontoidea</taxon>
        <taxon>Tetraodontidae</taxon>
        <taxon>Takifugu</taxon>
    </lineage>
</organism>
<dbReference type="AlphaFoldDB" id="A0A4Z2CES7"/>
<gene>
    <name evidence="2" type="ORF">fugu_010148</name>
</gene>
<dbReference type="PANTHER" id="PTHR12107">
    <property type="entry name" value="VOLTAGE-DEPENDENT CALCIUM CHANNEL GAMMA SUBUNIT"/>
    <property type="match status" value="1"/>
</dbReference>
<dbReference type="GO" id="GO:0051968">
    <property type="term" value="P:positive regulation of synaptic transmission, glutamatergic"/>
    <property type="evidence" value="ECO:0007669"/>
    <property type="project" value="TreeGrafter"/>
</dbReference>
<dbReference type="GO" id="GO:0098839">
    <property type="term" value="C:postsynaptic density membrane"/>
    <property type="evidence" value="ECO:0007669"/>
    <property type="project" value="TreeGrafter"/>
</dbReference>
<feature type="compositionally biased region" description="Polar residues" evidence="1">
    <location>
        <begin position="57"/>
        <end position="70"/>
    </location>
</feature>
<proteinExistence type="predicted"/>
<feature type="non-terminal residue" evidence="2">
    <location>
        <position position="1"/>
    </location>
</feature>
<sequence>GAGVMSVYLFMKRYAEEEMYRPHPALYRPRLSDSSDYSGQYLHPESSWPPPKRGRSTSEASSDISIQLNQAPPAPPKTKLQAGVHGSPPSMCSSAGSYPQSSGYPSTHTLPRSHPSHPQGQALPVAIPPSPVPPPHYHTHMHMSASPC</sequence>
<accession>A0A4Z2CES7</accession>
<feature type="region of interest" description="Disordered" evidence="1">
    <location>
        <begin position="21"/>
        <end position="148"/>
    </location>
</feature>
<dbReference type="GO" id="GO:0098943">
    <property type="term" value="P:neurotransmitter receptor transport, postsynaptic endosome to lysosome"/>
    <property type="evidence" value="ECO:0007669"/>
    <property type="project" value="TreeGrafter"/>
</dbReference>
<feature type="compositionally biased region" description="Pro residues" evidence="1">
    <location>
        <begin position="126"/>
        <end position="136"/>
    </location>
</feature>
<evidence type="ECO:0000313" key="2">
    <source>
        <dbReference type="EMBL" id="TNN02661.1"/>
    </source>
</evidence>
<feature type="compositionally biased region" description="Polar residues" evidence="1">
    <location>
        <begin position="90"/>
        <end position="110"/>
    </location>
</feature>
<protein>
    <submittedName>
        <fullName evidence="2">Uncharacterized protein</fullName>
    </submittedName>
</protein>